<dbReference type="SUPFAM" id="SSF103039">
    <property type="entry name" value="CheC-like"/>
    <property type="match status" value="1"/>
</dbReference>
<dbReference type="Pfam" id="PF01052">
    <property type="entry name" value="FliMN_C"/>
    <property type="match status" value="1"/>
</dbReference>
<evidence type="ECO:0000256" key="10">
    <source>
        <dbReference type="NCBIfam" id="TIGR01397"/>
    </source>
</evidence>
<evidence type="ECO:0000259" key="11">
    <source>
        <dbReference type="Pfam" id="PF01052"/>
    </source>
</evidence>
<dbReference type="Gene3D" id="3.40.1550.10">
    <property type="entry name" value="CheC-like"/>
    <property type="match status" value="1"/>
</dbReference>
<dbReference type="Pfam" id="PF02154">
    <property type="entry name" value="FliM"/>
    <property type="match status" value="1"/>
</dbReference>
<accession>M1ZCG0</accession>
<reference evidence="12 13" key="1">
    <citation type="submission" date="2016-11" db="EMBL/GenBank/DDBJ databases">
        <authorList>
            <person name="Manzoor S."/>
        </authorList>
    </citation>
    <scope>NUCLEOTIDE SEQUENCE [LARGE SCALE GENOMIC DNA]</scope>
    <source>
        <strain evidence="12">Clostridium ultunense strain Esp</strain>
    </source>
</reference>
<proteinExistence type="inferred from homology"/>
<comment type="subcellular location">
    <subcellularLocation>
        <location evidence="1">Bacterial flagellum basal body</location>
    </subcellularLocation>
    <subcellularLocation>
        <location evidence="2">Cell membrane</location>
        <topology evidence="2">Peripheral membrane protein</topology>
    </subcellularLocation>
</comment>
<feature type="domain" description="Flagellar motor switch protein FliN-like C-terminal" evidence="11">
    <location>
        <begin position="253"/>
        <end position="322"/>
    </location>
</feature>
<dbReference type="GO" id="GO:0009425">
    <property type="term" value="C:bacterial-type flagellum basal body"/>
    <property type="evidence" value="ECO:0007669"/>
    <property type="project" value="UniProtKB-SubCell"/>
</dbReference>
<protein>
    <recommendedName>
        <fullName evidence="4 10">Flagellar motor switch protein FliM</fullName>
    </recommendedName>
</protein>
<evidence type="ECO:0000313" key="13">
    <source>
        <dbReference type="Proteomes" id="UP000245423"/>
    </source>
</evidence>
<evidence type="ECO:0000313" key="12">
    <source>
        <dbReference type="EMBL" id="SHD77024.1"/>
    </source>
</evidence>
<keyword evidence="6" id="KW-0145">Chemotaxis</keyword>
<dbReference type="CDD" id="cd17908">
    <property type="entry name" value="FliM"/>
    <property type="match status" value="1"/>
</dbReference>
<dbReference type="PIRSF" id="PIRSF002888">
    <property type="entry name" value="FliM"/>
    <property type="match status" value="1"/>
</dbReference>
<evidence type="ECO:0000256" key="3">
    <source>
        <dbReference type="ARBA" id="ARBA00011049"/>
    </source>
</evidence>
<evidence type="ECO:0000256" key="1">
    <source>
        <dbReference type="ARBA" id="ARBA00004117"/>
    </source>
</evidence>
<keyword evidence="13" id="KW-1185">Reference proteome</keyword>
<dbReference type="RefSeq" id="WP_005585542.1">
    <property type="nucleotide sequence ID" value="NZ_LT669839.1"/>
</dbReference>
<evidence type="ECO:0000256" key="6">
    <source>
        <dbReference type="ARBA" id="ARBA00022500"/>
    </source>
</evidence>
<dbReference type="GO" id="GO:0071978">
    <property type="term" value="P:bacterial-type flagellum-dependent swarming motility"/>
    <property type="evidence" value="ECO:0007669"/>
    <property type="project" value="TreeGrafter"/>
</dbReference>
<keyword evidence="9" id="KW-0975">Bacterial flagellum</keyword>
<keyword evidence="5" id="KW-1003">Cell membrane</keyword>
<keyword evidence="12" id="KW-0282">Flagellum</keyword>
<keyword evidence="7" id="KW-0283">Flagellar rotation</keyword>
<dbReference type="InterPro" id="IPR001543">
    <property type="entry name" value="FliN-like_C"/>
</dbReference>
<evidence type="ECO:0000256" key="7">
    <source>
        <dbReference type="ARBA" id="ARBA00022779"/>
    </source>
</evidence>
<evidence type="ECO:0000256" key="8">
    <source>
        <dbReference type="ARBA" id="ARBA00023136"/>
    </source>
</evidence>
<sequence length="328" mass="36723">MAEVLSQNEIDALLHALSSGEVDVQEIKEVESSKKVKKYDFKNPQKIAKDQLRTLEIIHENLGRLFQTFLSGYLRAPVKISILTVDQFAYSEFSNAISNPAFLSIIDFKPLNGQILIDISTNVVFSMIDRLLGGDGTKEQELRAFTEIELTLLEGMMEKAMPLISEAWSNVIDLKPKLDKIEVNPQFAQIVPHNETIALVTLNLEIGTTEGMLNICIPYLVIEPILDKLSTRFWFSTTQKELSDKELMIIKRRMLDTKVPVKVELGSTLVRVKDILTLQEGDVIKLDTSTGDKAKVRVGSNVKYLGNIGTSKKKMAVKIVNVAKDGED</sequence>
<dbReference type="PRINTS" id="PR00955">
    <property type="entry name" value="FLGMOTORFLIM"/>
</dbReference>
<evidence type="ECO:0000256" key="5">
    <source>
        <dbReference type="ARBA" id="ARBA00022475"/>
    </source>
</evidence>
<evidence type="ECO:0000256" key="4">
    <source>
        <dbReference type="ARBA" id="ARBA00021898"/>
    </source>
</evidence>
<gene>
    <name evidence="12" type="primary">fliM</name>
    <name evidence="12" type="ORF">CUESP1_1661</name>
</gene>
<keyword evidence="12" id="KW-0966">Cell projection</keyword>
<dbReference type="GO" id="GO:0003774">
    <property type="term" value="F:cytoskeletal motor activity"/>
    <property type="evidence" value="ECO:0007669"/>
    <property type="project" value="InterPro"/>
</dbReference>
<dbReference type="HOGENOM" id="CLU_052646_0_0_9"/>
<dbReference type="Gene3D" id="2.30.330.10">
    <property type="entry name" value="SpoA-like"/>
    <property type="match status" value="1"/>
</dbReference>
<keyword evidence="12" id="KW-0969">Cilium</keyword>
<dbReference type="AlphaFoldDB" id="M1ZCG0"/>
<dbReference type="InterPro" id="IPR001689">
    <property type="entry name" value="Flag_FliM"/>
</dbReference>
<dbReference type="Proteomes" id="UP000245423">
    <property type="component" value="Chromosome 1"/>
</dbReference>
<comment type="similarity">
    <text evidence="3">Belongs to the FliM family.</text>
</comment>
<keyword evidence="8" id="KW-0472">Membrane</keyword>
<dbReference type="InterPro" id="IPR028976">
    <property type="entry name" value="CheC-like_sf"/>
</dbReference>
<dbReference type="PANTHER" id="PTHR30034">
    <property type="entry name" value="FLAGELLAR MOTOR SWITCH PROTEIN FLIM"/>
    <property type="match status" value="1"/>
</dbReference>
<dbReference type="GO" id="GO:0005886">
    <property type="term" value="C:plasma membrane"/>
    <property type="evidence" value="ECO:0007669"/>
    <property type="project" value="UniProtKB-SubCell"/>
</dbReference>
<dbReference type="PANTHER" id="PTHR30034:SF6">
    <property type="entry name" value="YOP PROTEINS TRANSLOCATION PROTEIN Q"/>
    <property type="match status" value="1"/>
</dbReference>
<dbReference type="SUPFAM" id="SSF101801">
    <property type="entry name" value="Surface presentation of antigens (SPOA)"/>
    <property type="match status" value="1"/>
</dbReference>
<evidence type="ECO:0000256" key="9">
    <source>
        <dbReference type="ARBA" id="ARBA00023143"/>
    </source>
</evidence>
<dbReference type="OrthoDB" id="9806941at2"/>
<dbReference type="NCBIfam" id="TIGR01397">
    <property type="entry name" value="fliM_switch"/>
    <property type="match status" value="1"/>
</dbReference>
<organism evidence="12 13">
    <name type="scientific">[Clostridium] ultunense Esp</name>
    <dbReference type="NCBI Taxonomy" id="1288971"/>
    <lineage>
        <taxon>Bacteria</taxon>
        <taxon>Bacillati</taxon>
        <taxon>Bacillota</taxon>
        <taxon>Tissierellia</taxon>
        <taxon>Tissierellales</taxon>
        <taxon>Tepidimicrobiaceae</taxon>
        <taxon>Schnuerera</taxon>
    </lineage>
</organism>
<dbReference type="EMBL" id="LT669839">
    <property type="protein sequence ID" value="SHD77024.1"/>
    <property type="molecule type" value="Genomic_DNA"/>
</dbReference>
<dbReference type="GO" id="GO:0050918">
    <property type="term" value="P:positive chemotaxis"/>
    <property type="evidence" value="ECO:0007669"/>
    <property type="project" value="TreeGrafter"/>
</dbReference>
<name>M1ZCG0_9FIRM</name>
<dbReference type="InterPro" id="IPR036429">
    <property type="entry name" value="SpoA-like_sf"/>
</dbReference>
<evidence type="ECO:0000256" key="2">
    <source>
        <dbReference type="ARBA" id="ARBA00004202"/>
    </source>
</evidence>